<accession>A0A835I545</accession>
<dbReference type="EMBL" id="JADFTS010000004">
    <property type="protein sequence ID" value="KAF9610158.1"/>
    <property type="molecule type" value="Genomic_DNA"/>
</dbReference>
<evidence type="ECO:0000256" key="1">
    <source>
        <dbReference type="SAM" id="Phobius"/>
    </source>
</evidence>
<proteinExistence type="predicted"/>
<sequence>MLCSCRGSWVLEDRGYQNMIGWSIDSEFDESLLLWHIATDICYNESIRTEEGSSKFEVNGEGANHANTAQPDYRKMSKHISNYMLYLLVVQPSMMSSMVGIGLIRYRDTCAEAKIFFPRQKSKDKLEAKQKLIKARKILLEVNIAVEPKDVKGDRSNSVLFYAVKLAKQLRDELPDTCKWMIIGEVWVELLSYSASHCRGNAHAARLSKGGELLMFVWFLMVHLGLGEQFCIEAGHARAKLIVEK</sequence>
<dbReference type="Proteomes" id="UP000631114">
    <property type="component" value="Unassembled WGS sequence"/>
</dbReference>
<keyword evidence="1" id="KW-0812">Transmembrane</keyword>
<evidence type="ECO:0000313" key="3">
    <source>
        <dbReference type="Proteomes" id="UP000631114"/>
    </source>
</evidence>
<organism evidence="2 3">
    <name type="scientific">Coptis chinensis</name>
    <dbReference type="NCBI Taxonomy" id="261450"/>
    <lineage>
        <taxon>Eukaryota</taxon>
        <taxon>Viridiplantae</taxon>
        <taxon>Streptophyta</taxon>
        <taxon>Embryophyta</taxon>
        <taxon>Tracheophyta</taxon>
        <taxon>Spermatophyta</taxon>
        <taxon>Magnoliopsida</taxon>
        <taxon>Ranunculales</taxon>
        <taxon>Ranunculaceae</taxon>
        <taxon>Coptidoideae</taxon>
        <taxon>Coptis</taxon>
    </lineage>
</organism>
<keyword evidence="1" id="KW-1133">Transmembrane helix</keyword>
<keyword evidence="1" id="KW-0472">Membrane</keyword>
<protein>
    <recommendedName>
        <fullName evidence="4">DUF4220 domain-containing protein</fullName>
    </recommendedName>
</protein>
<feature type="transmembrane region" description="Helical" evidence="1">
    <location>
        <begin position="83"/>
        <end position="104"/>
    </location>
</feature>
<dbReference type="AlphaFoldDB" id="A0A835I545"/>
<name>A0A835I545_9MAGN</name>
<gene>
    <name evidence="2" type="ORF">IFM89_020322</name>
</gene>
<keyword evidence="3" id="KW-1185">Reference proteome</keyword>
<evidence type="ECO:0000313" key="2">
    <source>
        <dbReference type="EMBL" id="KAF9610158.1"/>
    </source>
</evidence>
<evidence type="ECO:0008006" key="4">
    <source>
        <dbReference type="Google" id="ProtNLM"/>
    </source>
</evidence>
<dbReference type="PANTHER" id="PTHR31325">
    <property type="entry name" value="OS01G0798800 PROTEIN-RELATED"/>
    <property type="match status" value="1"/>
</dbReference>
<dbReference type="Pfam" id="PF04578">
    <property type="entry name" value="DUF594"/>
    <property type="match status" value="1"/>
</dbReference>
<dbReference type="OrthoDB" id="680341at2759"/>
<comment type="caution">
    <text evidence="2">The sequence shown here is derived from an EMBL/GenBank/DDBJ whole genome shotgun (WGS) entry which is preliminary data.</text>
</comment>
<dbReference type="InterPro" id="IPR007658">
    <property type="entry name" value="DUF594"/>
</dbReference>
<reference evidence="2 3" key="1">
    <citation type="submission" date="2020-10" db="EMBL/GenBank/DDBJ databases">
        <title>The Coptis chinensis genome and diversification of protoberbering-type alkaloids.</title>
        <authorList>
            <person name="Wang B."/>
            <person name="Shu S."/>
            <person name="Song C."/>
            <person name="Liu Y."/>
        </authorList>
    </citation>
    <scope>NUCLEOTIDE SEQUENCE [LARGE SCALE GENOMIC DNA]</scope>
    <source>
        <strain evidence="2">HL-2020</strain>
        <tissue evidence="2">Leaf</tissue>
    </source>
</reference>